<sequence>MADTAVAKKLQPSRKGKKAWRKNIDMEPVEEGLESNREEERVRGKVSDGDDLFTIDTTGDAAVRRQVAKDRPLRVDEILNQRSAVPGVTNRVRKPVQEKTISKYTKQQIDKIAKRKSQQDASPLPKKKSKRSTTPSYDMWGDEPAAEPVEENSYLDVVKERKVNAPVTLKRKPTAAVHQPAVAVPHAGASYNPTMEDHQALLRQAHEMEEKKEAESLKLKEKLSYRKELDDIAHELEQSLEDEDEESAPESDHDEADDAVQQSNNKEAKRKTRAQRNKEKRVRLEQIMNKKKQHEKEIRKQIDHLNQIEEEVKQHQEKLKAMAEKRQETREYIEKEGVKRLGKHYVKERAIDVQLQDELSESLRQLKPEGNLLHDRQHSLQKRNIIEPRVEVKPFKKYTPKVYEKRSYKQFDAKHSK</sequence>
<feature type="region of interest" description="Disordered" evidence="6">
    <location>
        <begin position="89"/>
        <end position="152"/>
    </location>
</feature>
<feature type="compositionally biased region" description="Acidic residues" evidence="6">
    <location>
        <begin position="140"/>
        <end position="150"/>
    </location>
</feature>
<feature type="compositionally biased region" description="Basic and acidic residues" evidence="6">
    <location>
        <begin position="34"/>
        <end position="48"/>
    </location>
</feature>
<keyword evidence="4 5" id="KW-0539">Nucleus</keyword>
<comment type="caution">
    <text evidence="7">The sequence shown here is derived from an EMBL/GenBank/DDBJ whole genome shotgun (WGS) entry which is preliminary data.</text>
</comment>
<evidence type="ECO:0000313" key="7">
    <source>
        <dbReference type="EMBL" id="KAJ8662984.1"/>
    </source>
</evidence>
<proteinExistence type="inferred from homology"/>
<dbReference type="Proteomes" id="UP001234581">
    <property type="component" value="Unassembled WGS sequence"/>
</dbReference>
<feature type="region of interest" description="Disordered" evidence="6">
    <location>
        <begin position="203"/>
        <end position="297"/>
    </location>
</feature>
<gene>
    <name evidence="7" type="ORF">O0I10_001161</name>
</gene>
<evidence type="ECO:0000256" key="1">
    <source>
        <dbReference type="ARBA" id="ARBA00008838"/>
    </source>
</evidence>
<comment type="function">
    <text evidence="5">May play a role in ribosome biogenesis.</text>
</comment>
<evidence type="ECO:0000256" key="2">
    <source>
        <dbReference type="ARBA" id="ARBA00018339"/>
    </source>
</evidence>
<dbReference type="InterPro" id="IPR011687">
    <property type="entry name" value="Nop53/GLTSCR2"/>
</dbReference>
<dbReference type="GeneID" id="83208579"/>
<dbReference type="Pfam" id="PF07767">
    <property type="entry name" value="Nop53"/>
    <property type="match status" value="1"/>
</dbReference>
<dbReference type="PANTHER" id="PTHR14211:SF7">
    <property type="entry name" value="RIBOSOME BIOGENESIS PROTEIN NOP53"/>
    <property type="match status" value="1"/>
</dbReference>
<feature type="region of interest" description="Disordered" evidence="6">
    <location>
        <begin position="30"/>
        <end position="54"/>
    </location>
</feature>
<dbReference type="AlphaFoldDB" id="A0AAD8DGY8"/>
<evidence type="ECO:0000256" key="5">
    <source>
        <dbReference type="PIRNR" id="PIRNR017302"/>
    </source>
</evidence>
<reference evidence="7 8" key="1">
    <citation type="submission" date="2023-03" db="EMBL/GenBank/DDBJ databases">
        <title>Genome sequence of Lichtheimia ornata CBS 291.66.</title>
        <authorList>
            <person name="Mohabir J.T."/>
            <person name="Shea T.P."/>
            <person name="Kurbessoian T."/>
            <person name="Berby B."/>
            <person name="Fontaine J."/>
            <person name="Livny J."/>
            <person name="Gnirke A."/>
            <person name="Stajich J.E."/>
            <person name="Cuomo C.A."/>
        </authorList>
    </citation>
    <scope>NUCLEOTIDE SEQUENCE [LARGE SCALE GENOMIC DNA]</scope>
    <source>
        <strain evidence="7">CBS 291.66</strain>
    </source>
</reference>
<feature type="compositionally biased region" description="Acidic residues" evidence="6">
    <location>
        <begin position="238"/>
        <end position="258"/>
    </location>
</feature>
<dbReference type="PANTHER" id="PTHR14211">
    <property type="entry name" value="GLIOMA SUPPRESSOR CANDIDATE REGION GENE 2"/>
    <property type="match status" value="1"/>
</dbReference>
<dbReference type="EMBL" id="JARTCD010000003">
    <property type="protein sequence ID" value="KAJ8662984.1"/>
    <property type="molecule type" value="Genomic_DNA"/>
</dbReference>
<name>A0AAD8DGY8_9FUNG</name>
<protein>
    <recommendedName>
        <fullName evidence="2 5">Ribosome biogenesis protein NOP53</fullName>
    </recommendedName>
</protein>
<evidence type="ECO:0000313" key="8">
    <source>
        <dbReference type="Proteomes" id="UP001234581"/>
    </source>
</evidence>
<feature type="region of interest" description="Disordered" evidence="6">
    <location>
        <begin position="1"/>
        <end position="20"/>
    </location>
</feature>
<accession>A0AAD8DGY8</accession>
<dbReference type="GO" id="GO:0005654">
    <property type="term" value="C:nucleoplasm"/>
    <property type="evidence" value="ECO:0007669"/>
    <property type="project" value="UniProtKB-SubCell"/>
</dbReference>
<dbReference type="GO" id="GO:0000027">
    <property type="term" value="P:ribosomal large subunit assembly"/>
    <property type="evidence" value="ECO:0007669"/>
    <property type="project" value="UniProtKB-UniRule"/>
</dbReference>
<organism evidence="7 8">
    <name type="scientific">Lichtheimia ornata</name>
    <dbReference type="NCBI Taxonomy" id="688661"/>
    <lineage>
        <taxon>Eukaryota</taxon>
        <taxon>Fungi</taxon>
        <taxon>Fungi incertae sedis</taxon>
        <taxon>Mucoromycota</taxon>
        <taxon>Mucoromycotina</taxon>
        <taxon>Mucoromycetes</taxon>
        <taxon>Mucorales</taxon>
        <taxon>Lichtheimiaceae</taxon>
        <taxon>Lichtheimia</taxon>
    </lineage>
</organism>
<evidence type="ECO:0000256" key="4">
    <source>
        <dbReference type="ARBA" id="ARBA00023242"/>
    </source>
</evidence>
<dbReference type="GO" id="GO:0005730">
    <property type="term" value="C:nucleolus"/>
    <property type="evidence" value="ECO:0007669"/>
    <property type="project" value="UniProtKB-SubCell"/>
</dbReference>
<feature type="compositionally biased region" description="Basic and acidic residues" evidence="6">
    <location>
        <begin position="203"/>
        <end position="237"/>
    </location>
</feature>
<keyword evidence="8" id="KW-1185">Reference proteome</keyword>
<dbReference type="RefSeq" id="XP_058347896.1">
    <property type="nucleotide sequence ID" value="XM_058481258.1"/>
</dbReference>
<comment type="similarity">
    <text evidence="1 5">Belongs to the NOP53 family.</text>
</comment>
<dbReference type="GO" id="GO:0008097">
    <property type="term" value="F:5S rRNA binding"/>
    <property type="evidence" value="ECO:0007669"/>
    <property type="project" value="TreeGrafter"/>
</dbReference>
<feature type="compositionally biased region" description="Basic residues" evidence="6">
    <location>
        <begin position="11"/>
        <end position="20"/>
    </location>
</feature>
<evidence type="ECO:0000256" key="6">
    <source>
        <dbReference type="SAM" id="MobiDB-lite"/>
    </source>
</evidence>
<dbReference type="PIRSF" id="PIRSF017302">
    <property type="entry name" value="Gltscr2"/>
    <property type="match status" value="1"/>
</dbReference>
<feature type="compositionally biased region" description="Basic residues" evidence="6">
    <location>
        <begin position="268"/>
        <end position="281"/>
    </location>
</feature>
<dbReference type="GO" id="GO:0006364">
    <property type="term" value="P:rRNA processing"/>
    <property type="evidence" value="ECO:0007669"/>
    <property type="project" value="TreeGrafter"/>
</dbReference>
<comment type="subcellular location">
    <subcellularLocation>
        <location evidence="5">Nucleus</location>
        <location evidence="5">Nucleolus</location>
    </subcellularLocation>
    <subcellularLocation>
        <location evidence="5">Nucleus</location>
        <location evidence="5">Nucleoplasm</location>
    </subcellularLocation>
</comment>
<evidence type="ECO:0000256" key="3">
    <source>
        <dbReference type="ARBA" id="ARBA00022517"/>
    </source>
</evidence>
<keyword evidence="3 5" id="KW-0690">Ribosome biogenesis</keyword>